<name>A0A2N0PFG8_9GLOM</name>
<evidence type="ECO:0000313" key="2">
    <source>
        <dbReference type="Proteomes" id="UP000232722"/>
    </source>
</evidence>
<evidence type="ECO:0000313" key="1">
    <source>
        <dbReference type="EMBL" id="PKC05571.1"/>
    </source>
</evidence>
<proteinExistence type="predicted"/>
<reference evidence="1 2" key="2">
    <citation type="submission" date="2017-09" db="EMBL/GenBank/DDBJ databases">
        <title>Extensive intraspecific genome diversity in a model arbuscular mycorrhizal fungus.</title>
        <authorList>
            <person name="Chen E.C."/>
            <person name="Morin E."/>
            <person name="Beaudet D."/>
            <person name="Noel J."/>
            <person name="Ndikumana S."/>
            <person name="Charron P."/>
            <person name="St-Onge C."/>
            <person name="Giorgi J."/>
            <person name="Grigoriev I.V."/>
            <person name="Roux C."/>
            <person name="Martin F.M."/>
            <person name="Corradi N."/>
        </authorList>
    </citation>
    <scope>NUCLEOTIDE SEQUENCE [LARGE SCALE GENOMIC DNA]</scope>
    <source>
        <strain evidence="1 2">A5</strain>
    </source>
</reference>
<protein>
    <submittedName>
        <fullName evidence="1">Uncharacterized protein</fullName>
    </submittedName>
</protein>
<sequence>MEKKLKLGPAKRLVKFTKDIKEKGPRSFSFYKTKKDLNEVLYKYEIDDDQIADILQLFAQSNIGDKDETVLHCLRISYDLGYEI</sequence>
<comment type="caution">
    <text evidence="1">The sequence shown here is derived from an EMBL/GenBank/DDBJ whole genome shotgun (WGS) entry which is preliminary data.</text>
</comment>
<reference evidence="1 2" key="1">
    <citation type="submission" date="2016-04" db="EMBL/GenBank/DDBJ databases">
        <title>Genome analyses suggest a sexual origin of heterokaryosis in a supposedly ancient asexual fungus.</title>
        <authorList>
            <person name="Ropars J."/>
            <person name="Sedzielewska K."/>
            <person name="Noel J."/>
            <person name="Charron P."/>
            <person name="Farinelli L."/>
            <person name="Marton T."/>
            <person name="Kruger M."/>
            <person name="Pelin A."/>
            <person name="Brachmann A."/>
            <person name="Corradi N."/>
        </authorList>
    </citation>
    <scope>NUCLEOTIDE SEQUENCE [LARGE SCALE GENOMIC DNA]</scope>
    <source>
        <strain evidence="1 2">A5</strain>
    </source>
</reference>
<dbReference type="Proteomes" id="UP000232722">
    <property type="component" value="Unassembled WGS sequence"/>
</dbReference>
<accession>A0A2N0PFG8</accession>
<dbReference type="AlphaFoldDB" id="A0A2N0PFG8"/>
<gene>
    <name evidence="1" type="ORF">RhiirA5_420773</name>
</gene>
<organism evidence="1 2">
    <name type="scientific">Rhizophagus irregularis</name>
    <dbReference type="NCBI Taxonomy" id="588596"/>
    <lineage>
        <taxon>Eukaryota</taxon>
        <taxon>Fungi</taxon>
        <taxon>Fungi incertae sedis</taxon>
        <taxon>Mucoromycota</taxon>
        <taxon>Glomeromycotina</taxon>
        <taxon>Glomeromycetes</taxon>
        <taxon>Glomerales</taxon>
        <taxon>Glomeraceae</taxon>
        <taxon>Rhizophagus</taxon>
    </lineage>
</organism>
<dbReference type="EMBL" id="LLXJ01000864">
    <property type="protein sequence ID" value="PKC05571.1"/>
    <property type="molecule type" value="Genomic_DNA"/>
</dbReference>